<name>A0A494YV09_9BACI</name>
<organism evidence="2 3">
    <name type="scientific">Oceanobacillus bengalensis</name>
    <dbReference type="NCBI Taxonomy" id="1435466"/>
    <lineage>
        <taxon>Bacteria</taxon>
        <taxon>Bacillati</taxon>
        <taxon>Bacillota</taxon>
        <taxon>Bacilli</taxon>
        <taxon>Bacillales</taxon>
        <taxon>Bacillaceae</taxon>
        <taxon>Oceanobacillus</taxon>
    </lineage>
</organism>
<keyword evidence="3" id="KW-1185">Reference proteome</keyword>
<dbReference type="EMBL" id="RBZO01000024">
    <property type="protein sequence ID" value="RKQ14018.1"/>
    <property type="molecule type" value="Genomic_DNA"/>
</dbReference>
<keyword evidence="2" id="KW-0167">Capsid protein</keyword>
<protein>
    <submittedName>
        <fullName evidence="2">Spore coat protein</fullName>
    </submittedName>
</protein>
<dbReference type="InterPro" id="IPR012851">
    <property type="entry name" value="Spore_coat_CotF-like"/>
</dbReference>
<dbReference type="InterPro" id="IPR012347">
    <property type="entry name" value="Ferritin-like"/>
</dbReference>
<comment type="caution">
    <text evidence="2">The sequence shown here is derived from an EMBL/GenBank/DDBJ whole genome shotgun (WGS) entry which is preliminary data.</text>
</comment>
<dbReference type="Gene3D" id="1.20.1260.10">
    <property type="match status" value="1"/>
</dbReference>
<sequence>MLKTIDVGLMANHLSVHNALIKKLELYASGTKNQQLIMLLEQHAGLMKNHVNVMNNLLNPDNLNQVSLPPIPHVTSHNHNTYSSLGLEDKDIATDAQITAMAMANNNFTSALNMKNPQVKKIHVEMALQQSQIAEQIGMLAQQNGWMSHPNASTTEQVEAQNPLQANNNHNHMPIYQNKNVNTNQPNQLHH</sequence>
<reference evidence="2 3" key="1">
    <citation type="journal article" date="2015" name="Antonie Van Leeuwenhoek">
        <title>Oceanobacillus bengalensis sp. nov., a bacterium isolated from seawater of the Bay of Bengal.</title>
        <authorList>
            <person name="Yongchang O."/>
            <person name="Xiang W."/>
            <person name="Wang G."/>
        </authorList>
    </citation>
    <scope>NUCLEOTIDE SEQUENCE [LARGE SCALE GENOMIC DNA]</scope>
    <source>
        <strain evidence="2 3">MCCC 1K00260</strain>
    </source>
</reference>
<dbReference type="Pfam" id="PF07875">
    <property type="entry name" value="Coat_F"/>
    <property type="match status" value="1"/>
</dbReference>
<keyword evidence="2" id="KW-0946">Virion</keyword>
<dbReference type="RefSeq" id="WP_121132934.1">
    <property type="nucleotide sequence ID" value="NZ_JBHUFK010000018.1"/>
</dbReference>
<evidence type="ECO:0000256" key="1">
    <source>
        <dbReference type="SAM" id="MobiDB-lite"/>
    </source>
</evidence>
<proteinExistence type="predicted"/>
<dbReference type="Proteomes" id="UP000281813">
    <property type="component" value="Unassembled WGS sequence"/>
</dbReference>
<evidence type="ECO:0000313" key="2">
    <source>
        <dbReference type="EMBL" id="RKQ14018.1"/>
    </source>
</evidence>
<evidence type="ECO:0000313" key="3">
    <source>
        <dbReference type="Proteomes" id="UP000281813"/>
    </source>
</evidence>
<feature type="region of interest" description="Disordered" evidence="1">
    <location>
        <begin position="165"/>
        <end position="191"/>
    </location>
</feature>
<dbReference type="AlphaFoldDB" id="A0A494YV09"/>
<gene>
    <name evidence="2" type="ORF">D8M05_14220</name>
</gene>
<accession>A0A494YV09</accession>
<dbReference type="OrthoDB" id="2452736at2"/>